<evidence type="ECO:0000313" key="13">
    <source>
        <dbReference type="Proteomes" id="UP000294933"/>
    </source>
</evidence>
<evidence type="ECO:0000256" key="7">
    <source>
        <dbReference type="ARBA" id="ARBA00023015"/>
    </source>
</evidence>
<evidence type="ECO:0000256" key="3">
    <source>
        <dbReference type="ARBA" id="ARBA00022679"/>
    </source>
</evidence>
<accession>A0A4Y7PT30</accession>
<dbReference type="PROSITE" id="PS50089">
    <property type="entry name" value="ZF_RING_2"/>
    <property type="match status" value="1"/>
</dbReference>
<sequence>MAFSFMPKHVLGSEPSRDGPNGFEDDMAPEPSQISVLDSEIDGDNCSICLQTVVDRTVIPTCSHEFCFDCILIWTEQSRKCPLCSQGIGSYLMHHIRSNFDYQKHHLTPLRSSSPPLQNFDARPRQAARRLRREREWGRAVRRETEDAGELERAVDKRRWVYQHGLYAKHVASNIYTRYRPFPTPAQFAASPDLITRATIFIRRELLIWVNLDVEFLTTFILSLMRSIDIKSESAVKLMAEFLDMDTPYAAGERYKNTEHFVHGVCLTYFSPHACDWRWYRMVLILKSRFPELYSYLRSPYRDLTAYDSVVQYDVPEGLDPPRQREVSSRWYSTDRHSRSPHEAYAHPRTTSSEAIVASAGPSSSRNGKDERTAETTRRIAQHPVAPEPRGVETKYARVNALQKYHLEPSHHTSGTIETSSQRDLKGKRREYLPENVASTSRDPAIGQPPIVAELPRGVDRDAGLGEYTHATSPITPEWTTSSMQLENHEIPPPVLEVLSETNKFTKIKRNRDVLSSVRSHLLKANGEREISSARVSVFPPMSRTASDRPSLLARISDAETFLSTSPSADYVNETANTTLDTLDDRPVAENPDGLSQDNHCVLASLDKPATVFAESTDNRAKLLQKLQDEKLRVTAHTAGAKGENSQRGYSQVLETQLRSQARLRVKLAAERRSAQMRTGKSDAQ</sequence>
<dbReference type="Proteomes" id="UP000294933">
    <property type="component" value="Unassembled WGS sequence"/>
</dbReference>
<evidence type="ECO:0000256" key="6">
    <source>
        <dbReference type="ARBA" id="ARBA00022833"/>
    </source>
</evidence>
<dbReference type="GO" id="GO:0008270">
    <property type="term" value="F:zinc ion binding"/>
    <property type="evidence" value="ECO:0007669"/>
    <property type="project" value="UniProtKB-KW"/>
</dbReference>
<dbReference type="InterPro" id="IPR001841">
    <property type="entry name" value="Znf_RING"/>
</dbReference>
<feature type="region of interest" description="Disordered" evidence="10">
    <location>
        <begin position="406"/>
        <end position="428"/>
    </location>
</feature>
<dbReference type="PROSITE" id="PS00518">
    <property type="entry name" value="ZF_RING_1"/>
    <property type="match status" value="1"/>
</dbReference>
<comment type="catalytic activity">
    <reaction evidence="1">
        <text>S-ubiquitinyl-[E2 ubiquitin-conjugating enzyme]-L-cysteine + [acceptor protein]-L-lysine = [E2 ubiquitin-conjugating enzyme]-L-cysteine + N(6)-ubiquitinyl-[acceptor protein]-L-lysine.</text>
        <dbReference type="EC" id="2.3.2.27"/>
    </reaction>
</comment>
<evidence type="ECO:0000259" key="11">
    <source>
        <dbReference type="PROSITE" id="PS50089"/>
    </source>
</evidence>
<evidence type="ECO:0000256" key="8">
    <source>
        <dbReference type="ARBA" id="ARBA00023163"/>
    </source>
</evidence>
<dbReference type="InterPro" id="IPR017907">
    <property type="entry name" value="Znf_RING_CS"/>
</dbReference>
<dbReference type="STRING" id="50990.A0A4Y7PT30"/>
<keyword evidence="4" id="KW-0479">Metal-binding</keyword>
<keyword evidence="6" id="KW-0862">Zinc</keyword>
<dbReference type="GO" id="GO:0000209">
    <property type="term" value="P:protein polyubiquitination"/>
    <property type="evidence" value="ECO:0007669"/>
    <property type="project" value="TreeGrafter"/>
</dbReference>
<dbReference type="AlphaFoldDB" id="A0A4Y7PT30"/>
<dbReference type="Gene3D" id="3.30.40.10">
    <property type="entry name" value="Zinc/RING finger domain, C3HC4 (zinc finger)"/>
    <property type="match status" value="1"/>
</dbReference>
<evidence type="ECO:0000256" key="4">
    <source>
        <dbReference type="ARBA" id="ARBA00022723"/>
    </source>
</evidence>
<evidence type="ECO:0000256" key="2">
    <source>
        <dbReference type="ARBA" id="ARBA00012483"/>
    </source>
</evidence>
<keyword evidence="3" id="KW-0808">Transferase</keyword>
<dbReference type="EC" id="2.3.2.27" evidence="2"/>
<name>A0A4Y7PT30_9AGAM</name>
<keyword evidence="13" id="KW-1185">Reference proteome</keyword>
<evidence type="ECO:0000313" key="12">
    <source>
        <dbReference type="EMBL" id="TDL18221.1"/>
    </source>
</evidence>
<dbReference type="Pfam" id="PF00097">
    <property type="entry name" value="zf-C3HC4"/>
    <property type="match status" value="1"/>
</dbReference>
<proteinExistence type="predicted"/>
<dbReference type="PANTHER" id="PTHR46077:SF1">
    <property type="entry name" value="TOP1 BINDING ARGININE_SERINE RICH PROTEIN, E3 UBIQUITIN LIGASE"/>
    <property type="match status" value="1"/>
</dbReference>
<reference evidence="12 13" key="1">
    <citation type="submission" date="2018-06" db="EMBL/GenBank/DDBJ databases">
        <title>A transcriptomic atlas of mushroom development highlights an independent origin of complex multicellularity.</title>
        <authorList>
            <consortium name="DOE Joint Genome Institute"/>
            <person name="Krizsan K."/>
            <person name="Almasi E."/>
            <person name="Merenyi Z."/>
            <person name="Sahu N."/>
            <person name="Viragh M."/>
            <person name="Koszo T."/>
            <person name="Mondo S."/>
            <person name="Kiss B."/>
            <person name="Balint B."/>
            <person name="Kues U."/>
            <person name="Barry K."/>
            <person name="Hegedus J.C."/>
            <person name="Henrissat B."/>
            <person name="Johnson J."/>
            <person name="Lipzen A."/>
            <person name="Ohm R."/>
            <person name="Nagy I."/>
            <person name="Pangilinan J."/>
            <person name="Yan J."/>
            <person name="Xiong Y."/>
            <person name="Grigoriev I.V."/>
            <person name="Hibbett D.S."/>
            <person name="Nagy L.G."/>
        </authorList>
    </citation>
    <scope>NUCLEOTIDE SEQUENCE [LARGE SCALE GENOMIC DNA]</scope>
    <source>
        <strain evidence="12 13">SZMC22713</strain>
    </source>
</reference>
<keyword evidence="8" id="KW-0804">Transcription</keyword>
<dbReference type="EMBL" id="ML170211">
    <property type="protein sequence ID" value="TDL18221.1"/>
    <property type="molecule type" value="Genomic_DNA"/>
</dbReference>
<feature type="domain" description="RING-type" evidence="11">
    <location>
        <begin position="46"/>
        <end position="85"/>
    </location>
</feature>
<dbReference type="GO" id="GO:0061630">
    <property type="term" value="F:ubiquitin protein ligase activity"/>
    <property type="evidence" value="ECO:0007669"/>
    <property type="project" value="UniProtKB-EC"/>
</dbReference>
<dbReference type="PANTHER" id="PTHR46077">
    <property type="entry name" value="E3 UBIQUITIN-PROTEIN LIGASE TOPORS"/>
    <property type="match status" value="1"/>
</dbReference>
<dbReference type="InterPro" id="IPR013083">
    <property type="entry name" value="Znf_RING/FYVE/PHD"/>
</dbReference>
<feature type="region of interest" description="Disordered" evidence="10">
    <location>
        <begin position="315"/>
        <end position="394"/>
    </location>
</feature>
<evidence type="ECO:0000256" key="5">
    <source>
        <dbReference type="ARBA" id="ARBA00022771"/>
    </source>
</evidence>
<gene>
    <name evidence="12" type="ORF">BD410DRAFT_900984</name>
</gene>
<keyword evidence="5 9" id="KW-0863">Zinc-finger</keyword>
<evidence type="ECO:0000256" key="9">
    <source>
        <dbReference type="PROSITE-ProRule" id="PRU00175"/>
    </source>
</evidence>
<feature type="compositionally biased region" description="Basic and acidic residues" evidence="10">
    <location>
        <begin position="367"/>
        <end position="378"/>
    </location>
</feature>
<evidence type="ECO:0000256" key="10">
    <source>
        <dbReference type="SAM" id="MobiDB-lite"/>
    </source>
</evidence>
<dbReference type="GO" id="GO:0006513">
    <property type="term" value="P:protein monoubiquitination"/>
    <property type="evidence" value="ECO:0007669"/>
    <property type="project" value="TreeGrafter"/>
</dbReference>
<dbReference type="InterPro" id="IPR018957">
    <property type="entry name" value="Znf_C3HC4_RING-type"/>
</dbReference>
<evidence type="ECO:0000256" key="1">
    <source>
        <dbReference type="ARBA" id="ARBA00000900"/>
    </source>
</evidence>
<dbReference type="OrthoDB" id="21204at2759"/>
<dbReference type="VEuPathDB" id="FungiDB:BD410DRAFT_900984"/>
<dbReference type="SMART" id="SM00184">
    <property type="entry name" value="RING"/>
    <property type="match status" value="1"/>
</dbReference>
<feature type="compositionally biased region" description="Basic and acidic residues" evidence="10">
    <location>
        <begin position="320"/>
        <end position="346"/>
    </location>
</feature>
<feature type="region of interest" description="Disordered" evidence="10">
    <location>
        <begin position="1"/>
        <end position="30"/>
    </location>
</feature>
<keyword evidence="7" id="KW-0805">Transcription regulation</keyword>
<organism evidence="12 13">
    <name type="scientific">Rickenella mellea</name>
    <dbReference type="NCBI Taxonomy" id="50990"/>
    <lineage>
        <taxon>Eukaryota</taxon>
        <taxon>Fungi</taxon>
        <taxon>Dikarya</taxon>
        <taxon>Basidiomycota</taxon>
        <taxon>Agaricomycotina</taxon>
        <taxon>Agaricomycetes</taxon>
        <taxon>Hymenochaetales</taxon>
        <taxon>Rickenellaceae</taxon>
        <taxon>Rickenella</taxon>
    </lineage>
</organism>
<dbReference type="SUPFAM" id="SSF57850">
    <property type="entry name" value="RING/U-box"/>
    <property type="match status" value="1"/>
</dbReference>
<protein>
    <recommendedName>
        <fullName evidence="2">RING-type E3 ubiquitin transferase</fullName>
        <ecNumber evidence="2">2.3.2.27</ecNumber>
    </recommendedName>
</protein>